<dbReference type="EMBL" id="FMCT01000026">
    <property type="protein sequence ID" value="SCF50041.1"/>
    <property type="molecule type" value="Genomic_DNA"/>
</dbReference>
<gene>
    <name evidence="2" type="ORF">GA0070563_12618</name>
</gene>
<keyword evidence="1" id="KW-0472">Membrane</keyword>
<dbReference type="Proteomes" id="UP000183585">
    <property type="component" value="Unassembled WGS sequence"/>
</dbReference>
<feature type="transmembrane region" description="Helical" evidence="1">
    <location>
        <begin position="41"/>
        <end position="67"/>
    </location>
</feature>
<evidence type="ECO:0000313" key="3">
    <source>
        <dbReference type="Proteomes" id="UP000183585"/>
    </source>
</evidence>
<dbReference type="AlphaFoldDB" id="A0A1C5AYA2"/>
<reference evidence="3" key="1">
    <citation type="submission" date="2016-06" db="EMBL/GenBank/DDBJ databases">
        <authorList>
            <person name="Varghese N."/>
            <person name="Submissions Spin"/>
        </authorList>
    </citation>
    <scope>NUCLEOTIDE SEQUENCE [LARGE SCALE GENOMIC DNA]</scope>
    <source>
        <strain evidence="3">DSM 43168</strain>
    </source>
</reference>
<proteinExistence type="predicted"/>
<organism evidence="2 3">
    <name type="scientific">Micromonospora carbonacea</name>
    <dbReference type="NCBI Taxonomy" id="47853"/>
    <lineage>
        <taxon>Bacteria</taxon>
        <taxon>Bacillati</taxon>
        <taxon>Actinomycetota</taxon>
        <taxon>Actinomycetes</taxon>
        <taxon>Micromonosporales</taxon>
        <taxon>Micromonosporaceae</taxon>
        <taxon>Micromonospora</taxon>
    </lineage>
</organism>
<protein>
    <submittedName>
        <fullName evidence="2">Uncharacterized protein</fullName>
    </submittedName>
</protein>
<dbReference type="RefSeq" id="WP_141724100.1">
    <property type="nucleotide sequence ID" value="NZ_FMCT01000026.1"/>
</dbReference>
<keyword evidence="1" id="KW-0812">Transmembrane</keyword>
<evidence type="ECO:0000313" key="2">
    <source>
        <dbReference type="EMBL" id="SCF50041.1"/>
    </source>
</evidence>
<keyword evidence="1" id="KW-1133">Transmembrane helix</keyword>
<keyword evidence="3" id="KW-1185">Reference proteome</keyword>
<evidence type="ECO:0000256" key="1">
    <source>
        <dbReference type="SAM" id="Phobius"/>
    </source>
</evidence>
<accession>A0A1C5AYA2</accession>
<sequence length="99" mass="9647">MVRPGGTGLSPAWGVVALASGGGAVASAVGGAVVGHPVAGLVVASCVLIAPWLLAGVLVTAAFVVAVRGRRGRRGIVAGEGTVEVIDALRRLVDSVLGR</sequence>
<name>A0A1C5AYA2_9ACTN</name>
<feature type="transmembrane region" description="Helical" evidence="1">
    <location>
        <begin position="12"/>
        <end position="35"/>
    </location>
</feature>